<sequence>EANSAFLEDLSKYREELLNLLNDWPLENIFNCDKLVYFGKWNFQDPLLKKKLQEKDKKRVTILLYTNVTAWNNISCDTLLNCWKKTNIISLSQFENSGILLSIISITSDTTITGDIIPFQQYDIQEIQNLISQLSYEEDFINTDYYIEIDDSLQFENIDIANRDIIKKNQLK</sequence>
<name>A0A9N8WL30_9GLOM</name>
<accession>A0A9N8WL30</accession>
<dbReference type="AlphaFoldDB" id="A0A9N8WL30"/>
<reference evidence="1" key="1">
    <citation type="submission" date="2021-06" db="EMBL/GenBank/DDBJ databases">
        <authorList>
            <person name="Kallberg Y."/>
            <person name="Tangrot J."/>
            <person name="Rosling A."/>
        </authorList>
    </citation>
    <scope>NUCLEOTIDE SEQUENCE</scope>
    <source>
        <strain evidence="1">AZ414A</strain>
    </source>
</reference>
<feature type="non-terminal residue" evidence="1">
    <location>
        <position position="172"/>
    </location>
</feature>
<evidence type="ECO:0000313" key="1">
    <source>
        <dbReference type="EMBL" id="CAG8487137.1"/>
    </source>
</evidence>
<proteinExistence type="predicted"/>
<gene>
    <name evidence="1" type="ORF">DEBURN_LOCUS3974</name>
</gene>
<dbReference type="Proteomes" id="UP000789706">
    <property type="component" value="Unassembled WGS sequence"/>
</dbReference>
<keyword evidence="2" id="KW-1185">Reference proteome</keyword>
<dbReference type="EMBL" id="CAJVPK010000275">
    <property type="protein sequence ID" value="CAG8487137.1"/>
    <property type="molecule type" value="Genomic_DNA"/>
</dbReference>
<organism evidence="1 2">
    <name type="scientific">Diversispora eburnea</name>
    <dbReference type="NCBI Taxonomy" id="1213867"/>
    <lineage>
        <taxon>Eukaryota</taxon>
        <taxon>Fungi</taxon>
        <taxon>Fungi incertae sedis</taxon>
        <taxon>Mucoromycota</taxon>
        <taxon>Glomeromycotina</taxon>
        <taxon>Glomeromycetes</taxon>
        <taxon>Diversisporales</taxon>
        <taxon>Diversisporaceae</taxon>
        <taxon>Diversispora</taxon>
    </lineage>
</organism>
<dbReference type="OrthoDB" id="10617050at2759"/>
<evidence type="ECO:0000313" key="2">
    <source>
        <dbReference type="Proteomes" id="UP000789706"/>
    </source>
</evidence>
<comment type="caution">
    <text evidence="1">The sequence shown here is derived from an EMBL/GenBank/DDBJ whole genome shotgun (WGS) entry which is preliminary data.</text>
</comment>
<protein>
    <submittedName>
        <fullName evidence="1">2238_t:CDS:1</fullName>
    </submittedName>
</protein>